<protein>
    <submittedName>
        <fullName evidence="1">Uncharacterized protein</fullName>
    </submittedName>
</protein>
<organism evidence="1 2">
    <name type="scientific">Sphingomonas kyeonggiensis</name>
    <dbReference type="NCBI Taxonomy" id="1268553"/>
    <lineage>
        <taxon>Bacteria</taxon>
        <taxon>Pseudomonadati</taxon>
        <taxon>Pseudomonadota</taxon>
        <taxon>Alphaproteobacteria</taxon>
        <taxon>Sphingomonadales</taxon>
        <taxon>Sphingomonadaceae</taxon>
        <taxon>Sphingomonas</taxon>
    </lineage>
</organism>
<comment type="caution">
    <text evidence="1">The sequence shown here is derived from an EMBL/GenBank/DDBJ whole genome shotgun (WGS) entry which is preliminary data.</text>
</comment>
<dbReference type="Proteomes" id="UP000557392">
    <property type="component" value="Unassembled WGS sequence"/>
</dbReference>
<sequence>MKPQPRMFAPEVIDCIAEGRLPSLEELHRVAGHIWSDIRGARSAFAWGDLTDDSSDRLLTLRVAEAALAGSAR</sequence>
<evidence type="ECO:0000313" key="1">
    <source>
        <dbReference type="EMBL" id="MBB4098105.1"/>
    </source>
</evidence>
<accession>A0A7W6JTF6</accession>
<dbReference type="AlphaFoldDB" id="A0A7W6JTF6"/>
<name>A0A7W6JTF6_9SPHN</name>
<keyword evidence="2" id="KW-1185">Reference proteome</keyword>
<proteinExistence type="predicted"/>
<dbReference type="EMBL" id="JACIEH010000001">
    <property type="protein sequence ID" value="MBB4098105.1"/>
    <property type="molecule type" value="Genomic_DNA"/>
</dbReference>
<gene>
    <name evidence="1" type="ORF">GGR46_001638</name>
</gene>
<evidence type="ECO:0000313" key="2">
    <source>
        <dbReference type="Proteomes" id="UP000557392"/>
    </source>
</evidence>
<dbReference type="RefSeq" id="WP_246425930.1">
    <property type="nucleotide sequence ID" value="NZ_JACIEH010000001.1"/>
</dbReference>
<reference evidence="1 2" key="1">
    <citation type="submission" date="2020-08" db="EMBL/GenBank/DDBJ databases">
        <title>Genomic Encyclopedia of Type Strains, Phase IV (KMG-IV): sequencing the most valuable type-strain genomes for metagenomic binning, comparative biology and taxonomic classification.</title>
        <authorList>
            <person name="Goeker M."/>
        </authorList>
    </citation>
    <scope>NUCLEOTIDE SEQUENCE [LARGE SCALE GENOMIC DNA]</scope>
    <source>
        <strain evidence="1 2">DSM 101806</strain>
    </source>
</reference>